<dbReference type="Proteomes" id="UP000663499">
    <property type="component" value="Chromosome"/>
</dbReference>
<organism evidence="2 3">
    <name type="scientific">Alkalibacter rhizosphaerae</name>
    <dbReference type="NCBI Taxonomy" id="2815577"/>
    <lineage>
        <taxon>Bacteria</taxon>
        <taxon>Bacillati</taxon>
        <taxon>Bacillota</taxon>
        <taxon>Clostridia</taxon>
        <taxon>Eubacteriales</taxon>
        <taxon>Eubacteriaceae</taxon>
        <taxon>Alkalibacter</taxon>
    </lineage>
</organism>
<keyword evidence="1" id="KW-0812">Transmembrane</keyword>
<name>A0A975AHD7_9FIRM</name>
<proteinExistence type="predicted"/>
<feature type="transmembrane region" description="Helical" evidence="1">
    <location>
        <begin position="50"/>
        <end position="67"/>
    </location>
</feature>
<dbReference type="AlphaFoldDB" id="A0A975AHD7"/>
<protein>
    <submittedName>
        <fullName evidence="2">Uncharacterized protein</fullName>
    </submittedName>
</protein>
<dbReference type="RefSeq" id="WP_207299850.1">
    <property type="nucleotide sequence ID" value="NZ_CP071444.1"/>
</dbReference>
<reference evidence="2" key="1">
    <citation type="submission" date="2021-03" db="EMBL/GenBank/DDBJ databases">
        <title>Alkalibacter marinus sp. nov., isolated from tidal flat sediment.</title>
        <authorList>
            <person name="Namirimu T."/>
            <person name="Yang J.-A."/>
            <person name="Yang S.-H."/>
            <person name="Kim Y.-J."/>
            <person name="Kwon K.K."/>
        </authorList>
    </citation>
    <scope>NUCLEOTIDE SEQUENCE</scope>
    <source>
        <strain evidence="2">ES005</strain>
    </source>
</reference>
<keyword evidence="3" id="KW-1185">Reference proteome</keyword>
<keyword evidence="1" id="KW-1133">Transmembrane helix</keyword>
<keyword evidence="1" id="KW-0472">Membrane</keyword>
<evidence type="ECO:0000313" key="2">
    <source>
        <dbReference type="EMBL" id="QSX08509.1"/>
    </source>
</evidence>
<evidence type="ECO:0000256" key="1">
    <source>
        <dbReference type="SAM" id="Phobius"/>
    </source>
</evidence>
<dbReference type="EMBL" id="CP071444">
    <property type="protein sequence ID" value="QSX08509.1"/>
    <property type="molecule type" value="Genomic_DNA"/>
</dbReference>
<dbReference type="KEGG" id="alka:J0B03_12125"/>
<accession>A0A975AHD7</accession>
<gene>
    <name evidence="2" type="ORF">J0B03_12125</name>
</gene>
<sequence length="68" mass="7953">MPGLVTLAGVYLIFRAVMRFHGRMVPHHVEAGNNREDARKMLKRNARIDLFWGSLLLIFSFTLFFIFN</sequence>
<evidence type="ECO:0000313" key="3">
    <source>
        <dbReference type="Proteomes" id="UP000663499"/>
    </source>
</evidence>